<feature type="compositionally biased region" description="Polar residues" evidence="1">
    <location>
        <begin position="258"/>
        <end position="291"/>
    </location>
</feature>
<sequence length="390" mass="43072">MHCSSCKRTVHKSNTLPSFLEKKERNENTAQQPSPLYTSSAPAGTAKEIIILPGLATATPTGTGKTATPEAPLEIPDTSSGATRSKADSKSKYNAESEHRTDSELESRPINKRRNNSGSPNNKTNEEEIPNTSSRLTGSKADSKSKYNSESENRTNSESENRTNLESENKPKLSESNANTRQRNNSGSSNDDDNDPPPTRFDHSFTPSKPKRRLTKTQRDQTNRHKPRQRTNSDSPKNHENDNPPTPSRQKPKHSRLTKTQTKEATPPTSMSLNESIPPQQKDPNLSVLLNNTRPEVSSLCVEASAPPLYHQIPLVPYPEMPASSFMPMSQNHQNLTPTQGPLYPTLPAPSSLYQPPCNPTYNALSTRPPLSNESLSKNPLPQDPPPYSR</sequence>
<keyword evidence="3" id="KW-1185">Reference proteome</keyword>
<proteinExistence type="predicted"/>
<feature type="compositionally biased region" description="Polar residues" evidence="1">
    <location>
        <begin position="28"/>
        <end position="42"/>
    </location>
</feature>
<feature type="compositionally biased region" description="Basic and acidic residues" evidence="1">
    <location>
        <begin position="141"/>
        <end position="173"/>
    </location>
</feature>
<feature type="compositionally biased region" description="Basic and acidic residues" evidence="1">
    <location>
        <begin position="85"/>
        <end position="109"/>
    </location>
</feature>
<organism evidence="2 3">
    <name type="scientific">Candidatus Cardinium hertigii</name>
    <dbReference type="NCBI Taxonomy" id="247481"/>
    <lineage>
        <taxon>Bacteria</taxon>
        <taxon>Pseudomonadati</taxon>
        <taxon>Bacteroidota</taxon>
        <taxon>Cytophagia</taxon>
        <taxon>Cytophagales</taxon>
        <taxon>Amoebophilaceae</taxon>
        <taxon>Candidatus Cardinium</taxon>
    </lineage>
</organism>
<feature type="compositionally biased region" description="Polar residues" evidence="1">
    <location>
        <begin position="174"/>
        <end position="183"/>
    </location>
</feature>
<dbReference type="Proteomes" id="UP000245872">
    <property type="component" value="Chromosome"/>
</dbReference>
<evidence type="ECO:0000313" key="2">
    <source>
        <dbReference type="EMBL" id="AWN81664.1"/>
    </source>
</evidence>
<evidence type="ECO:0000256" key="1">
    <source>
        <dbReference type="SAM" id="MobiDB-lite"/>
    </source>
</evidence>
<dbReference type="EMBL" id="CP029619">
    <property type="protein sequence ID" value="AWN81664.1"/>
    <property type="molecule type" value="Genomic_DNA"/>
</dbReference>
<feature type="compositionally biased region" description="Polar residues" evidence="1">
    <location>
        <begin position="327"/>
        <end position="340"/>
    </location>
</feature>
<feature type="region of interest" description="Disordered" evidence="1">
    <location>
        <begin position="57"/>
        <end position="291"/>
    </location>
</feature>
<dbReference type="AlphaFoldDB" id="A0A2Z3LGX7"/>
<dbReference type="KEGG" id="cher:DK880_00335"/>
<feature type="compositionally biased region" description="Low complexity" evidence="1">
    <location>
        <begin position="57"/>
        <end position="72"/>
    </location>
</feature>
<name>A0A2Z3LGX7_9BACT</name>
<protein>
    <submittedName>
        <fullName evidence="2">Uncharacterized protein</fullName>
    </submittedName>
</protein>
<feature type="region of interest" description="Disordered" evidence="1">
    <location>
        <begin position="326"/>
        <end position="390"/>
    </location>
</feature>
<accession>A0A2Z3LGX7</accession>
<gene>
    <name evidence="2" type="ORF">DK880_00335</name>
</gene>
<reference evidence="2 3" key="1">
    <citation type="submission" date="2018-05" db="EMBL/GenBank/DDBJ databases">
        <title>Candidatus Cardinium hertigii Genome Assembly.</title>
        <authorList>
            <person name="Showmaker K.C."/>
            <person name="Walden K.O."/>
            <person name="Fields C.J."/>
            <person name="Lambert K.N."/>
            <person name="Hudson M.E."/>
        </authorList>
    </citation>
    <scope>NUCLEOTIDE SEQUENCE [LARGE SCALE GENOMIC DNA]</scope>
    <source>
        <strain evidence="3">cHgTN10</strain>
    </source>
</reference>
<evidence type="ECO:0000313" key="3">
    <source>
        <dbReference type="Proteomes" id="UP000245872"/>
    </source>
</evidence>
<feature type="compositionally biased region" description="Polar residues" evidence="1">
    <location>
        <begin position="360"/>
        <end position="380"/>
    </location>
</feature>
<feature type="region of interest" description="Disordered" evidence="1">
    <location>
        <begin position="1"/>
        <end position="43"/>
    </location>
</feature>